<feature type="domain" description="Histidine-specific methyltransferase SAM-dependent" evidence="3">
    <location>
        <begin position="15"/>
        <end position="326"/>
    </location>
</feature>
<dbReference type="PANTHER" id="PTHR43397">
    <property type="entry name" value="ERGOTHIONEINE BIOSYNTHESIS PROTEIN 1"/>
    <property type="match status" value="1"/>
</dbReference>
<proteinExistence type="predicted"/>
<dbReference type="AlphaFoldDB" id="M0QPX1"/>
<evidence type="ECO:0000313" key="4">
    <source>
        <dbReference type="EMBL" id="GAC70628.1"/>
    </source>
</evidence>
<dbReference type="InterPro" id="IPR017804">
    <property type="entry name" value="MeTrfase_EgtD-like"/>
</dbReference>
<dbReference type="PIRSF" id="PIRSF018005">
    <property type="entry name" value="UCP018005"/>
    <property type="match status" value="1"/>
</dbReference>
<dbReference type="RefSeq" id="WP_007624823.1">
    <property type="nucleotide sequence ID" value="NZ_BANX01000038.1"/>
</dbReference>
<evidence type="ECO:0000313" key="5">
    <source>
        <dbReference type="Proteomes" id="UP000011666"/>
    </source>
</evidence>
<name>M0QPX1_9ACTN</name>
<dbReference type="Gene3D" id="3.40.50.150">
    <property type="entry name" value="Vaccinia Virus protein VP39"/>
    <property type="match status" value="1"/>
</dbReference>
<dbReference type="InterPro" id="IPR019257">
    <property type="entry name" value="MeTrfase_dom"/>
</dbReference>
<dbReference type="PANTHER" id="PTHR43397:SF1">
    <property type="entry name" value="ERGOTHIONEINE BIOSYNTHESIS PROTEIN 1"/>
    <property type="match status" value="1"/>
</dbReference>
<dbReference type="NCBIfam" id="TIGR03438">
    <property type="entry name" value="egtD_ergothio"/>
    <property type="match status" value="1"/>
</dbReference>
<dbReference type="InterPro" id="IPR051128">
    <property type="entry name" value="EgtD_Methyltrsf_superfamily"/>
</dbReference>
<reference evidence="4 5" key="1">
    <citation type="submission" date="2013-01" db="EMBL/GenBank/DDBJ databases">
        <title>Whole genome shotgun sequence of Gordonia soli NBRC 108243.</title>
        <authorList>
            <person name="Isaki-Nakamura S."/>
            <person name="Hosoyama A."/>
            <person name="Tsuchikane K."/>
            <person name="Ando Y."/>
            <person name="Baba S."/>
            <person name="Ohji S."/>
            <person name="Hamada M."/>
            <person name="Tamura T."/>
            <person name="Yamazoe A."/>
            <person name="Yamazaki S."/>
            <person name="Fujita N."/>
        </authorList>
    </citation>
    <scope>NUCLEOTIDE SEQUENCE [LARGE SCALE GENOMIC DNA]</scope>
    <source>
        <strain evidence="4 5">NBRC 108243</strain>
    </source>
</reference>
<dbReference type="STRING" id="1223545.GS4_38_00340"/>
<dbReference type="InterPro" id="IPR029063">
    <property type="entry name" value="SAM-dependent_MTases_sf"/>
</dbReference>
<dbReference type="InterPro" id="IPR035094">
    <property type="entry name" value="EgtD"/>
</dbReference>
<keyword evidence="5" id="KW-1185">Reference proteome</keyword>
<dbReference type="eggNOG" id="COG4301">
    <property type="taxonomic scope" value="Bacteria"/>
</dbReference>
<dbReference type="EMBL" id="BANX01000038">
    <property type="protein sequence ID" value="GAC70628.1"/>
    <property type="molecule type" value="Genomic_DNA"/>
</dbReference>
<dbReference type="GO" id="GO:0032259">
    <property type="term" value="P:methylation"/>
    <property type="evidence" value="ECO:0007669"/>
    <property type="project" value="UniProtKB-KW"/>
</dbReference>
<keyword evidence="1" id="KW-0489">Methyltransferase</keyword>
<organism evidence="4 5">
    <name type="scientific">Gordonia soli NBRC 108243</name>
    <dbReference type="NCBI Taxonomy" id="1223545"/>
    <lineage>
        <taxon>Bacteria</taxon>
        <taxon>Bacillati</taxon>
        <taxon>Actinomycetota</taxon>
        <taxon>Actinomycetes</taxon>
        <taxon>Mycobacteriales</taxon>
        <taxon>Gordoniaceae</taxon>
        <taxon>Gordonia</taxon>
    </lineage>
</organism>
<evidence type="ECO:0000256" key="2">
    <source>
        <dbReference type="ARBA" id="ARBA00022679"/>
    </source>
</evidence>
<dbReference type="Pfam" id="PF10017">
    <property type="entry name" value="Methyltransf_33"/>
    <property type="match status" value="1"/>
</dbReference>
<dbReference type="OrthoDB" id="5289726at2"/>
<gene>
    <name evidence="4" type="ORF">GS4_38_00340</name>
</gene>
<evidence type="ECO:0000259" key="3">
    <source>
        <dbReference type="Pfam" id="PF10017"/>
    </source>
</evidence>
<keyword evidence="2" id="KW-0808">Transferase</keyword>
<comment type="caution">
    <text evidence="4">The sequence shown here is derived from an EMBL/GenBank/DDBJ whole genome shotgun (WGS) entry which is preliminary data.</text>
</comment>
<protein>
    <recommendedName>
        <fullName evidence="3">Histidine-specific methyltransferase SAM-dependent domain-containing protein</fullName>
    </recommendedName>
</protein>
<dbReference type="GO" id="GO:0008168">
    <property type="term" value="F:methyltransferase activity"/>
    <property type="evidence" value="ECO:0007669"/>
    <property type="project" value="UniProtKB-KW"/>
</dbReference>
<evidence type="ECO:0000256" key="1">
    <source>
        <dbReference type="ARBA" id="ARBA00022603"/>
    </source>
</evidence>
<dbReference type="Proteomes" id="UP000011666">
    <property type="component" value="Unassembled WGS sequence"/>
</dbReference>
<sequence>MTTRPTTVDIDDPLATDVLAGLWQDPPTLPTKWLYDERGSRLFDEITRLPEYYPTRRETEILRAHGAEIAASTDASTLVEFGSGTSTKTRLLLTAFADRHSDAAAGVTERPRYVPLDVSAEILAEASATLAVDYPSIDITPQVADFTADGLTLPDADGPLVAAFLGSTIGNFDTDGREKFLSRLSSALRTGDFLLLGADLIKDTGRLLAAYDDRAGVTADFSRNMIEVLRTGLDTTGLYAGDFDHVARWNPREHRMEMSLRARRDVVAWFGVLQKEWRASAGTEIATEISTKFDRAELTAELARAGLTEVRTWTDGARDFALVLARR</sequence>
<accession>M0QPX1</accession>
<dbReference type="SUPFAM" id="SSF53335">
    <property type="entry name" value="S-adenosyl-L-methionine-dependent methyltransferases"/>
    <property type="match status" value="1"/>
</dbReference>